<gene>
    <name evidence="1" type="ORF">DFH08DRAFT_953226</name>
</gene>
<sequence length="598" mass="67587">MTPLPGESDQPYPNRQPGYLGLICAACPECGVNMPLSLQLPSWLRHLITLFLTLDGNFKANVFFKRDDGSDHALTDGRMYFDEQALFEEFAKMFVINNEDKEVPCRAHIGSIRHQGTTKYGNTAVSGVICCACNHAVAGSFVDMLKGEVFALGMYAQHQFLRRFNSPPHEADDETTPTVFSYDSLCSFIVNMVKRAKEMFPDEEWLQKVLIDSEGQIPADHINGHGPDCQVLWQAIYFGCRAHFHGETADVIWAFLNSLGHSTRQMTGGAQHDTMNFVMDTWNNSKVVRQAELLAAERMEALRLFEMHMAIVEDLSRQNSDQVGAWSRLRRAPTKRKGEKPLSVYQHMLTIDNVLDGLVNEECQRMKDENLEQRLTAAQWICDGIAIERNQILVIALLKDNREHPLNDTWTTISKLRDTLNTDLKEFRDRQRSIHPHLKLSALDVDEAEVTAVQLPSYLSKRRRHLATGANATELKAQEIQIRCAQANEGILAVQAASLALTAVKKARELDYRGQGGKTCSERNLEKANLMKMHEITIYNTAHAALVALGHMEEDADSLYRFLTVRDTRRKETHLHRVRGGSRLFDGTALISRETDHG</sequence>
<evidence type="ECO:0000313" key="1">
    <source>
        <dbReference type="EMBL" id="KAJ7358026.1"/>
    </source>
</evidence>
<dbReference type="EMBL" id="JARIHO010000007">
    <property type="protein sequence ID" value="KAJ7358026.1"/>
    <property type="molecule type" value="Genomic_DNA"/>
</dbReference>
<organism evidence="1 2">
    <name type="scientific">Mycena albidolilacea</name>
    <dbReference type="NCBI Taxonomy" id="1033008"/>
    <lineage>
        <taxon>Eukaryota</taxon>
        <taxon>Fungi</taxon>
        <taxon>Dikarya</taxon>
        <taxon>Basidiomycota</taxon>
        <taxon>Agaricomycotina</taxon>
        <taxon>Agaricomycetes</taxon>
        <taxon>Agaricomycetidae</taxon>
        <taxon>Agaricales</taxon>
        <taxon>Marasmiineae</taxon>
        <taxon>Mycenaceae</taxon>
        <taxon>Mycena</taxon>
    </lineage>
</organism>
<name>A0AAD7AG92_9AGAR</name>
<proteinExistence type="predicted"/>
<keyword evidence="2" id="KW-1185">Reference proteome</keyword>
<dbReference type="AlphaFoldDB" id="A0AAD7AG92"/>
<accession>A0AAD7AG92</accession>
<dbReference type="Proteomes" id="UP001218218">
    <property type="component" value="Unassembled WGS sequence"/>
</dbReference>
<dbReference type="Pfam" id="PF18758">
    <property type="entry name" value="KDZ"/>
    <property type="match status" value="1"/>
</dbReference>
<reference evidence="1" key="1">
    <citation type="submission" date="2023-03" db="EMBL/GenBank/DDBJ databases">
        <title>Massive genome expansion in bonnet fungi (Mycena s.s.) driven by repeated elements and novel gene families across ecological guilds.</title>
        <authorList>
            <consortium name="Lawrence Berkeley National Laboratory"/>
            <person name="Harder C.B."/>
            <person name="Miyauchi S."/>
            <person name="Viragh M."/>
            <person name="Kuo A."/>
            <person name="Thoen E."/>
            <person name="Andreopoulos B."/>
            <person name="Lu D."/>
            <person name="Skrede I."/>
            <person name="Drula E."/>
            <person name="Henrissat B."/>
            <person name="Morin E."/>
            <person name="Kohler A."/>
            <person name="Barry K."/>
            <person name="LaButti K."/>
            <person name="Morin E."/>
            <person name="Salamov A."/>
            <person name="Lipzen A."/>
            <person name="Mereny Z."/>
            <person name="Hegedus B."/>
            <person name="Baldrian P."/>
            <person name="Stursova M."/>
            <person name="Weitz H."/>
            <person name="Taylor A."/>
            <person name="Grigoriev I.V."/>
            <person name="Nagy L.G."/>
            <person name="Martin F."/>
            <person name="Kauserud H."/>
        </authorList>
    </citation>
    <scope>NUCLEOTIDE SEQUENCE</scope>
    <source>
        <strain evidence="1">CBHHK002</strain>
    </source>
</reference>
<dbReference type="InterPro" id="IPR040521">
    <property type="entry name" value="KDZ"/>
</dbReference>
<evidence type="ECO:0000313" key="2">
    <source>
        <dbReference type="Proteomes" id="UP001218218"/>
    </source>
</evidence>
<evidence type="ECO:0008006" key="3">
    <source>
        <dbReference type="Google" id="ProtNLM"/>
    </source>
</evidence>
<comment type="caution">
    <text evidence="1">The sequence shown here is derived from an EMBL/GenBank/DDBJ whole genome shotgun (WGS) entry which is preliminary data.</text>
</comment>
<protein>
    <recommendedName>
        <fullName evidence="3">CxC2-like cysteine cluster KDZ transposase-associated domain-containing protein</fullName>
    </recommendedName>
</protein>